<sequence>MKAWGLVRWKLPREANDGRIWPGERYYDQKSLEHQRGPIGHKRYGVANFPQLGFQAVIVRHQLRRVSQPHRMTLLHLVLRQFQPENQVGANWPPHIFYGQLAPSGALWPFGHSWPQAISCNQWPPWPISTTPTPRPLSLFLGLGVPFVFQEVLGPLAITIILGPRPFIKGFRA</sequence>
<protein>
    <submittedName>
        <fullName evidence="2">Uncharacterized protein</fullName>
    </submittedName>
</protein>
<gene>
    <name evidence="2" type="ORF">O181_058100</name>
</gene>
<evidence type="ECO:0000313" key="2">
    <source>
        <dbReference type="EMBL" id="MBW0518385.1"/>
    </source>
</evidence>
<evidence type="ECO:0000256" key="1">
    <source>
        <dbReference type="SAM" id="Phobius"/>
    </source>
</evidence>
<feature type="transmembrane region" description="Helical" evidence="1">
    <location>
        <begin position="137"/>
        <end position="162"/>
    </location>
</feature>
<name>A0A9Q3E914_9BASI</name>
<keyword evidence="1" id="KW-0472">Membrane</keyword>
<dbReference type="Proteomes" id="UP000765509">
    <property type="component" value="Unassembled WGS sequence"/>
</dbReference>
<dbReference type="EMBL" id="AVOT02026602">
    <property type="protein sequence ID" value="MBW0518385.1"/>
    <property type="molecule type" value="Genomic_DNA"/>
</dbReference>
<dbReference type="AlphaFoldDB" id="A0A9Q3E914"/>
<evidence type="ECO:0000313" key="3">
    <source>
        <dbReference type="Proteomes" id="UP000765509"/>
    </source>
</evidence>
<comment type="caution">
    <text evidence="2">The sequence shown here is derived from an EMBL/GenBank/DDBJ whole genome shotgun (WGS) entry which is preliminary data.</text>
</comment>
<keyword evidence="1" id="KW-1133">Transmembrane helix</keyword>
<organism evidence="2 3">
    <name type="scientific">Austropuccinia psidii MF-1</name>
    <dbReference type="NCBI Taxonomy" id="1389203"/>
    <lineage>
        <taxon>Eukaryota</taxon>
        <taxon>Fungi</taxon>
        <taxon>Dikarya</taxon>
        <taxon>Basidiomycota</taxon>
        <taxon>Pucciniomycotina</taxon>
        <taxon>Pucciniomycetes</taxon>
        <taxon>Pucciniales</taxon>
        <taxon>Sphaerophragmiaceae</taxon>
        <taxon>Austropuccinia</taxon>
    </lineage>
</organism>
<proteinExistence type="predicted"/>
<reference evidence="2" key="1">
    <citation type="submission" date="2021-03" db="EMBL/GenBank/DDBJ databases">
        <title>Draft genome sequence of rust myrtle Austropuccinia psidii MF-1, a brazilian biotype.</title>
        <authorList>
            <person name="Quecine M.C."/>
            <person name="Pachon D.M.R."/>
            <person name="Bonatelli M.L."/>
            <person name="Correr F.H."/>
            <person name="Franceschini L.M."/>
            <person name="Leite T.F."/>
            <person name="Margarido G.R.A."/>
            <person name="Almeida C.A."/>
            <person name="Ferrarezi J.A."/>
            <person name="Labate C.A."/>
        </authorList>
    </citation>
    <scope>NUCLEOTIDE SEQUENCE</scope>
    <source>
        <strain evidence="2">MF-1</strain>
    </source>
</reference>
<keyword evidence="3" id="KW-1185">Reference proteome</keyword>
<keyword evidence="1" id="KW-0812">Transmembrane</keyword>
<accession>A0A9Q3E914</accession>